<keyword evidence="9" id="KW-1185">Reference proteome</keyword>
<feature type="domain" description="PRD" evidence="7">
    <location>
        <begin position="476"/>
        <end position="584"/>
    </location>
</feature>
<dbReference type="GO" id="GO:0009401">
    <property type="term" value="P:phosphoenolpyruvate-dependent sugar phosphotransferase system"/>
    <property type="evidence" value="ECO:0007669"/>
    <property type="project" value="InterPro"/>
</dbReference>
<dbReference type="PROSITE" id="PS51096">
    <property type="entry name" value="PTS_EIIA_TYPE_4"/>
    <property type="match status" value="1"/>
</dbReference>
<dbReference type="SUPFAM" id="SSF63520">
    <property type="entry name" value="PTS-regulatory domain, PRD"/>
    <property type="match status" value="2"/>
</dbReference>
<dbReference type="GO" id="GO:0006355">
    <property type="term" value="P:regulation of DNA-templated transcription"/>
    <property type="evidence" value="ECO:0007669"/>
    <property type="project" value="InterPro"/>
</dbReference>
<keyword evidence="2" id="KW-0547">Nucleotide-binding</keyword>
<keyword evidence="3" id="KW-0067">ATP-binding</keyword>
<reference evidence="8 9" key="1">
    <citation type="submission" date="2017-05" db="EMBL/GenBank/DDBJ databases">
        <title>Vagococcus spp. assemblies.</title>
        <authorList>
            <person name="Gulvik C.A."/>
        </authorList>
    </citation>
    <scope>NUCLEOTIDE SEQUENCE [LARGE SCALE GENOMIC DNA]</scope>
    <source>
        <strain evidence="8 9">SS1995</strain>
    </source>
</reference>
<dbReference type="PANTHER" id="PTHR32071">
    <property type="entry name" value="TRANSCRIPTIONAL REGULATORY PROTEIN"/>
    <property type="match status" value="1"/>
</dbReference>
<dbReference type="GO" id="GO:0003677">
    <property type="term" value="F:DNA binding"/>
    <property type="evidence" value="ECO:0007669"/>
    <property type="project" value="UniProtKB-KW"/>
</dbReference>
<evidence type="ECO:0000259" key="5">
    <source>
        <dbReference type="PROSITE" id="PS50045"/>
    </source>
</evidence>
<dbReference type="SMART" id="SM00382">
    <property type="entry name" value="AAA"/>
    <property type="match status" value="1"/>
</dbReference>
<dbReference type="RefSeq" id="WP_125983735.1">
    <property type="nucleotide sequence ID" value="NZ_NGJS01000006.1"/>
</dbReference>
<dbReference type="Proteomes" id="UP000287857">
    <property type="component" value="Unassembled WGS sequence"/>
</dbReference>
<dbReference type="PROSITE" id="PS50045">
    <property type="entry name" value="SIGMA54_INTERACT_4"/>
    <property type="match status" value="1"/>
</dbReference>
<evidence type="ECO:0000313" key="9">
    <source>
        <dbReference type="Proteomes" id="UP000287857"/>
    </source>
</evidence>
<dbReference type="EMBL" id="NGJS01000006">
    <property type="protein sequence ID" value="RST99106.1"/>
    <property type="molecule type" value="Genomic_DNA"/>
</dbReference>
<evidence type="ECO:0000259" key="7">
    <source>
        <dbReference type="PROSITE" id="PS51372"/>
    </source>
</evidence>
<organism evidence="8 9">
    <name type="scientific">Vagococcus vulneris</name>
    <dbReference type="NCBI Taxonomy" id="1977869"/>
    <lineage>
        <taxon>Bacteria</taxon>
        <taxon>Bacillati</taxon>
        <taxon>Bacillota</taxon>
        <taxon>Bacilli</taxon>
        <taxon>Lactobacillales</taxon>
        <taxon>Enterococcaceae</taxon>
        <taxon>Vagococcus</taxon>
    </lineage>
</organism>
<dbReference type="OrthoDB" id="9771372at2"/>
<dbReference type="GO" id="GO:0016020">
    <property type="term" value="C:membrane"/>
    <property type="evidence" value="ECO:0007669"/>
    <property type="project" value="InterPro"/>
</dbReference>
<dbReference type="SUPFAM" id="SSF52540">
    <property type="entry name" value="P-loop containing nucleoside triphosphate hydrolases"/>
    <property type="match status" value="1"/>
</dbReference>
<dbReference type="Pfam" id="PF03610">
    <property type="entry name" value="EIIA-man"/>
    <property type="match status" value="1"/>
</dbReference>
<dbReference type="GO" id="GO:0016740">
    <property type="term" value="F:transferase activity"/>
    <property type="evidence" value="ECO:0007669"/>
    <property type="project" value="UniProtKB-KW"/>
</dbReference>
<dbReference type="InterPro" id="IPR002078">
    <property type="entry name" value="Sigma_54_int"/>
</dbReference>
<dbReference type="Pfam" id="PF00874">
    <property type="entry name" value="PRD"/>
    <property type="match status" value="2"/>
</dbReference>
<evidence type="ECO:0000256" key="4">
    <source>
        <dbReference type="ARBA" id="ARBA00023125"/>
    </source>
</evidence>
<dbReference type="SUPFAM" id="SSF53062">
    <property type="entry name" value="PTS system fructose IIA component-like"/>
    <property type="match status" value="1"/>
</dbReference>
<dbReference type="InterPro" id="IPR004701">
    <property type="entry name" value="PTS_EIIA_man-typ"/>
</dbReference>
<dbReference type="Gene3D" id="3.40.50.510">
    <property type="entry name" value="Phosphotransferase system, mannose-type IIA component"/>
    <property type="match status" value="1"/>
</dbReference>
<dbReference type="InterPro" id="IPR036662">
    <property type="entry name" value="PTS_EIIA_man-typ_sf"/>
</dbReference>
<dbReference type="InterPro" id="IPR003593">
    <property type="entry name" value="AAA+_ATPase"/>
</dbReference>
<evidence type="ECO:0000256" key="1">
    <source>
        <dbReference type="ARBA" id="ARBA00022679"/>
    </source>
</evidence>
<gene>
    <name evidence="8" type="ORF">CBF37_05420</name>
</gene>
<feature type="domain" description="PTS EIIA type-4" evidence="6">
    <location>
        <begin position="585"/>
        <end position="727"/>
    </location>
</feature>
<feature type="domain" description="PRD" evidence="7">
    <location>
        <begin position="847"/>
        <end position="945"/>
    </location>
</feature>
<evidence type="ECO:0000313" key="8">
    <source>
        <dbReference type="EMBL" id="RST99106.1"/>
    </source>
</evidence>
<keyword evidence="1" id="KW-0808">Transferase</keyword>
<dbReference type="Pfam" id="PF00158">
    <property type="entry name" value="Sigma54_activat"/>
    <property type="match status" value="1"/>
</dbReference>
<comment type="caution">
    <text evidence="8">The sequence shown here is derived from an EMBL/GenBank/DDBJ whole genome shotgun (WGS) entry which is preliminary data.</text>
</comment>
<dbReference type="PROSITE" id="PS51372">
    <property type="entry name" value="PRD_2"/>
    <property type="match status" value="2"/>
</dbReference>
<dbReference type="InterPro" id="IPR027417">
    <property type="entry name" value="P-loop_NTPase"/>
</dbReference>
<dbReference type="SUPFAM" id="SSF46785">
    <property type="entry name" value="Winged helix' DNA-binding domain"/>
    <property type="match status" value="1"/>
</dbReference>
<dbReference type="InterPro" id="IPR036390">
    <property type="entry name" value="WH_DNA-bd_sf"/>
</dbReference>
<name>A0A429ZYR1_9ENTE</name>
<dbReference type="CDD" id="cd00009">
    <property type="entry name" value="AAA"/>
    <property type="match status" value="1"/>
</dbReference>
<dbReference type="PANTHER" id="PTHR32071:SF90">
    <property type="entry name" value="TRANSCRIPTIONAL REGULATORY PROTEIN LEVR"/>
    <property type="match status" value="1"/>
</dbReference>
<sequence length="945" mass="106095">MKLKRIDRVYDWVKSQTVLLDKTNSADISGVTTLEVAEALAIQRSNASKDLNTLVKEGILDKVDGRPVRYICRSVLRHKPLTKHVESYLETSKSDIVPTRNTKLYDTSMSMSGDIFNRIVGANGSMRNPVEQAKASILYPPKGLNCLIVGPTGSGKTYFAHTMFQFAKQRQVVAEDKDMIVFNCADYASNPELLMSHLFGHAKGAFTGATETKDGLLALADNSFLFLDEIHRLPPEGQEMVFYFMDTGKYARLGETTKQNSANVRIICATTEDPSSALLNTFVRRIPITIQLPNFVDRPEKEKVDLVRVMMSMEAKRIQRRIILTDDVVKALIGSVGYGNVGQLKSNVQLVSARAFLNHMDKDELLITVNELNESIKEGLAKLAMNRQDMAELAYFIPQKMIVTPNEEHYTFETDSYELPYNLYEIIGDKAAVLKDEGFNQEAINHFISTDINVHLKSFYRNHGFSFDTDNQLLEIMAEPVINTTKIIYEFAKQALNYDFQTNFLYAMGLHISSFLSRLQMGIHQSNQDNESIEKMVIHYPAEYQTASEIKTIIEEEHHVSVPASEINYLTVLLVSLKENKSDGRIGIVVAAHGNTTASSMVQVVTQLLSVDNIRSVDMPLDMSPKDAKEKIVKEVVAVNEGSGVLLLVDMGSLGTFSGDIQNQTNILVKTVDMVTTATVLEAARKSSLIETDINQLHRALADFHGYSKQVAEVENANLLDSSKKAIVAICASGQGTAQRMKTLLDEYIQSSLGENHDITVFPVSILEVTKRLAEIEKTNKVIAITGITKPNTDIPFIPMDILFSVEGKQTILNIIKSQYEEHHPKLDMVEAKELCLEFMLKSFTFINPKKLLDPIWHVAELLVSSLKMTDNPAFYTNFSLHVAGSIERVLRNDTLTVLDEDIDLMKHDPIYDRVVLALSYLRDTLKIEFDDSEIFYTYQIIKNT</sequence>
<dbReference type="InterPro" id="IPR011608">
    <property type="entry name" value="PRD"/>
</dbReference>
<keyword evidence="4" id="KW-0238">DNA-binding</keyword>
<dbReference type="AlphaFoldDB" id="A0A429ZYR1"/>
<evidence type="ECO:0000256" key="3">
    <source>
        <dbReference type="ARBA" id="ARBA00022840"/>
    </source>
</evidence>
<protein>
    <submittedName>
        <fullName evidence="8">Transcription antiterminator BglG</fullName>
    </submittedName>
</protein>
<accession>A0A429ZYR1</accession>
<feature type="domain" description="Sigma-54 factor interaction" evidence="5">
    <location>
        <begin position="119"/>
        <end position="353"/>
    </location>
</feature>
<evidence type="ECO:0000256" key="2">
    <source>
        <dbReference type="ARBA" id="ARBA00022741"/>
    </source>
</evidence>
<proteinExistence type="predicted"/>
<evidence type="ECO:0000259" key="6">
    <source>
        <dbReference type="PROSITE" id="PS51096"/>
    </source>
</evidence>
<dbReference type="Gene3D" id="3.40.50.300">
    <property type="entry name" value="P-loop containing nucleotide triphosphate hydrolases"/>
    <property type="match status" value="1"/>
</dbReference>
<dbReference type="InterPro" id="IPR036634">
    <property type="entry name" value="PRD_sf"/>
</dbReference>
<dbReference type="Gene3D" id="1.10.1790.10">
    <property type="entry name" value="PRD domain"/>
    <property type="match status" value="1"/>
</dbReference>
<dbReference type="GO" id="GO:0005524">
    <property type="term" value="F:ATP binding"/>
    <property type="evidence" value="ECO:0007669"/>
    <property type="project" value="UniProtKB-KW"/>
</dbReference>